<gene>
    <name evidence="1" type="ORF">H8B19_07155</name>
</gene>
<name>A0A8J6ISK5_9ALTE</name>
<dbReference type="EMBL" id="JACNEP010000004">
    <property type="protein sequence ID" value="MBC3765649.1"/>
    <property type="molecule type" value="Genomic_DNA"/>
</dbReference>
<reference evidence="1" key="2">
    <citation type="submission" date="2020-08" db="EMBL/GenBank/DDBJ databases">
        <authorList>
            <person name="Lai Q."/>
        </authorList>
    </citation>
    <scope>NUCLEOTIDE SEQUENCE</scope>
    <source>
        <strain evidence="1">S27-2</strain>
    </source>
</reference>
<dbReference type="Proteomes" id="UP000601768">
    <property type="component" value="Unassembled WGS sequence"/>
</dbReference>
<evidence type="ECO:0008006" key="3">
    <source>
        <dbReference type="Google" id="ProtNLM"/>
    </source>
</evidence>
<organism evidence="1 2">
    <name type="scientific">Neptunicella marina</name>
    <dbReference type="NCBI Taxonomy" id="2125989"/>
    <lineage>
        <taxon>Bacteria</taxon>
        <taxon>Pseudomonadati</taxon>
        <taxon>Pseudomonadota</taxon>
        <taxon>Gammaproteobacteria</taxon>
        <taxon>Alteromonadales</taxon>
        <taxon>Alteromonadaceae</taxon>
        <taxon>Neptunicella</taxon>
    </lineage>
</organism>
<dbReference type="PANTHER" id="PTHR38589">
    <property type="entry name" value="BLR0621 PROTEIN"/>
    <property type="match status" value="1"/>
</dbReference>
<evidence type="ECO:0000313" key="2">
    <source>
        <dbReference type="Proteomes" id="UP000601768"/>
    </source>
</evidence>
<keyword evidence="2" id="KW-1185">Reference proteome</keyword>
<protein>
    <recommendedName>
        <fullName evidence="3">YkuD domain-containing protein</fullName>
    </recommendedName>
</protein>
<dbReference type="AlphaFoldDB" id="A0A8J6ISK5"/>
<proteinExistence type="predicted"/>
<dbReference type="PANTHER" id="PTHR38589:SF1">
    <property type="entry name" value="BLR0621 PROTEIN"/>
    <property type="match status" value="1"/>
</dbReference>
<evidence type="ECO:0000313" key="1">
    <source>
        <dbReference type="EMBL" id="MBC3765649.1"/>
    </source>
</evidence>
<accession>A0A8J6ISK5</accession>
<comment type="caution">
    <text evidence="1">The sequence shown here is derived from an EMBL/GenBank/DDBJ whole genome shotgun (WGS) entry which is preliminary data.</text>
</comment>
<sequence length="241" mass="26664">MSLAMVSQFSVADFSSPLNQNDVKQLVVAVSNNWDATTATLYAFEKQQGKWIKKDLTSEVNLGRTGLAWGLGLHPKQQGQYKKEGDGKAPAGIFELGTAFGYLQHVNTHMPYQQMQAGNYCMDVKGSPYYNQIVDEASVGADAVKASSEPMRLDIHKNLPIYKKGLVVMHNAENINGQGSCIFMHLWKGQGVPTAGCTSMPETVMDRLLAWLDKSQHPLYVALPQKQYQAKKQAWSLPDVN</sequence>
<reference evidence="1" key="1">
    <citation type="journal article" date="2018" name="Int. J. Syst. Evol. Microbiol.">
        <title>Neptunicella marina gen. nov., sp. nov., isolated from surface seawater.</title>
        <authorList>
            <person name="Liu X."/>
            <person name="Lai Q."/>
            <person name="Du Y."/>
            <person name="Zhang X."/>
            <person name="Liu Z."/>
            <person name="Sun F."/>
            <person name="Shao Z."/>
        </authorList>
    </citation>
    <scope>NUCLEOTIDE SEQUENCE</scope>
    <source>
        <strain evidence="1">S27-2</strain>
    </source>
</reference>